<dbReference type="AlphaFoldDB" id="A0AA41YCD1"/>
<name>A0AA41YCD1_9BACT</name>
<sequence>MKKLIFLLGWIIALSACDQGRVFEDYRTFDTDGWHKDSTVVFTLEPTDTLGGHNVLINIRNMGNYPNSNIWLFIDVRSPDGSLLKDTVEFTLADPTGKWKGSGIGDLFDNQFLYKQNVFFPSAGEYQFRIRHGMRAKNLKGIQDIGIRVEKKN</sequence>
<comment type="caution">
    <text evidence="1">The sequence shown here is derived from an EMBL/GenBank/DDBJ whole genome shotgun (WGS) entry which is preliminary data.</text>
</comment>
<gene>
    <name evidence="1" type="ORF">N2K84_13985</name>
</gene>
<keyword evidence="1" id="KW-0449">Lipoprotein</keyword>
<evidence type="ECO:0000313" key="2">
    <source>
        <dbReference type="Proteomes" id="UP001163821"/>
    </source>
</evidence>
<dbReference type="PROSITE" id="PS51257">
    <property type="entry name" value="PROKAR_LIPOPROTEIN"/>
    <property type="match status" value="1"/>
</dbReference>
<dbReference type="InterPro" id="IPR020018">
    <property type="entry name" value="Motility-assoc_lipoprot_GldH"/>
</dbReference>
<dbReference type="EMBL" id="JAPAAF010000023">
    <property type="protein sequence ID" value="MCW0483848.1"/>
    <property type="molecule type" value="Genomic_DNA"/>
</dbReference>
<organism evidence="1 2">
    <name type="scientific">Gaoshiqia sediminis</name>
    <dbReference type="NCBI Taxonomy" id="2986998"/>
    <lineage>
        <taxon>Bacteria</taxon>
        <taxon>Pseudomonadati</taxon>
        <taxon>Bacteroidota</taxon>
        <taxon>Bacteroidia</taxon>
        <taxon>Marinilabiliales</taxon>
        <taxon>Prolixibacteraceae</taxon>
        <taxon>Gaoshiqia</taxon>
    </lineage>
</organism>
<reference evidence="1" key="1">
    <citation type="submission" date="2022-10" db="EMBL/GenBank/DDBJ databases">
        <title>Gaoshiqiia sediminis gen. nov., sp. nov., isolated from coastal sediment.</title>
        <authorList>
            <person name="Yu W.X."/>
            <person name="Mu D.S."/>
            <person name="Du J.Z."/>
            <person name="Liang Y.Q."/>
        </authorList>
    </citation>
    <scope>NUCLEOTIDE SEQUENCE</scope>
    <source>
        <strain evidence="1">A06</strain>
    </source>
</reference>
<dbReference type="Proteomes" id="UP001163821">
    <property type="component" value="Unassembled WGS sequence"/>
</dbReference>
<dbReference type="RefSeq" id="WP_282592441.1">
    <property type="nucleotide sequence ID" value="NZ_JAPAAF010000023.1"/>
</dbReference>
<proteinExistence type="predicted"/>
<dbReference type="Pfam" id="PF14109">
    <property type="entry name" value="GldH_lipo"/>
    <property type="match status" value="1"/>
</dbReference>
<protein>
    <submittedName>
        <fullName evidence="1">Gliding motility lipoprotein GldH</fullName>
    </submittedName>
</protein>
<dbReference type="NCBIfam" id="TIGR03511">
    <property type="entry name" value="GldH_lipo"/>
    <property type="match status" value="1"/>
</dbReference>
<evidence type="ECO:0000313" key="1">
    <source>
        <dbReference type="EMBL" id="MCW0483848.1"/>
    </source>
</evidence>
<accession>A0AA41YCD1</accession>
<keyword evidence="2" id="KW-1185">Reference proteome</keyword>